<evidence type="ECO:0000313" key="2">
    <source>
        <dbReference type="Proteomes" id="UP001257627"/>
    </source>
</evidence>
<gene>
    <name evidence="1" type="ORF">PU648_53255</name>
</gene>
<comment type="caution">
    <text evidence="1">The sequence shown here is derived from an EMBL/GenBank/DDBJ whole genome shotgun (WGS) entry which is preliminary data.</text>
</comment>
<proteinExistence type="predicted"/>
<keyword evidence="2" id="KW-1185">Reference proteome</keyword>
<dbReference type="Proteomes" id="UP001257627">
    <property type="component" value="Unassembled WGS sequence"/>
</dbReference>
<evidence type="ECO:0000313" key="1">
    <source>
        <dbReference type="EMBL" id="MDU9000908.1"/>
    </source>
</evidence>
<organism evidence="1 2">
    <name type="scientific">Streptomyces mirabilis</name>
    <dbReference type="NCBI Taxonomy" id="68239"/>
    <lineage>
        <taxon>Bacteria</taxon>
        <taxon>Bacillati</taxon>
        <taxon>Actinomycetota</taxon>
        <taxon>Actinomycetes</taxon>
        <taxon>Kitasatosporales</taxon>
        <taxon>Streptomycetaceae</taxon>
        <taxon>Streptomyces</taxon>
    </lineage>
</organism>
<protein>
    <submittedName>
        <fullName evidence="1">Recombinase</fullName>
    </submittedName>
</protein>
<name>A0ABU3V3Z3_9ACTN</name>
<sequence>MLSINPRMLPRLDELEADLLARRQRAIDEGWRGEVEGLDLTLRFLRSKRAQAHRAAATWTVDLGMPTRPRPGR</sequence>
<reference evidence="1 2" key="1">
    <citation type="submission" date="2023-02" db="EMBL/GenBank/DDBJ databases">
        <authorList>
            <person name="Maleckis M."/>
        </authorList>
    </citation>
    <scope>NUCLEOTIDE SEQUENCE [LARGE SCALE GENOMIC DNA]</scope>
    <source>
        <strain evidence="1 2">P8-A2</strain>
    </source>
</reference>
<dbReference type="RefSeq" id="WP_225900070.1">
    <property type="nucleotide sequence ID" value="NZ_CP107955.1"/>
</dbReference>
<dbReference type="EMBL" id="JARAKF010000002">
    <property type="protein sequence ID" value="MDU9000908.1"/>
    <property type="molecule type" value="Genomic_DNA"/>
</dbReference>
<accession>A0ABU3V3Z3</accession>